<dbReference type="AlphaFoldDB" id="A0A8S2XIM7"/>
<gene>
    <name evidence="1" type="ORF">TMI583_LOCUS47932</name>
</gene>
<evidence type="ECO:0000313" key="2">
    <source>
        <dbReference type="Proteomes" id="UP000682733"/>
    </source>
</evidence>
<feature type="non-terminal residue" evidence="1">
    <location>
        <position position="1"/>
    </location>
</feature>
<accession>A0A8S2XIM7</accession>
<name>A0A8S2XIM7_9BILA</name>
<sequence>SIDCLKDPEILENTLNILKTNIRGSNALSAEDVHQVLRL</sequence>
<reference evidence="1" key="1">
    <citation type="submission" date="2021-02" db="EMBL/GenBank/DDBJ databases">
        <authorList>
            <person name="Nowell W R."/>
        </authorList>
    </citation>
    <scope>NUCLEOTIDE SEQUENCE</scope>
</reference>
<protein>
    <submittedName>
        <fullName evidence="1">Uncharacterized protein</fullName>
    </submittedName>
</protein>
<organism evidence="1 2">
    <name type="scientific">Didymodactylos carnosus</name>
    <dbReference type="NCBI Taxonomy" id="1234261"/>
    <lineage>
        <taxon>Eukaryota</taxon>
        <taxon>Metazoa</taxon>
        <taxon>Spiralia</taxon>
        <taxon>Gnathifera</taxon>
        <taxon>Rotifera</taxon>
        <taxon>Eurotatoria</taxon>
        <taxon>Bdelloidea</taxon>
        <taxon>Philodinida</taxon>
        <taxon>Philodinidae</taxon>
        <taxon>Didymodactylos</taxon>
    </lineage>
</organism>
<evidence type="ECO:0000313" key="1">
    <source>
        <dbReference type="EMBL" id="CAF4500347.1"/>
    </source>
</evidence>
<proteinExistence type="predicted"/>
<comment type="caution">
    <text evidence="1">The sequence shown here is derived from an EMBL/GenBank/DDBJ whole genome shotgun (WGS) entry which is preliminary data.</text>
</comment>
<dbReference type="Proteomes" id="UP000682733">
    <property type="component" value="Unassembled WGS sequence"/>
</dbReference>
<dbReference type="EMBL" id="CAJOBA010095136">
    <property type="protein sequence ID" value="CAF4500347.1"/>
    <property type="molecule type" value="Genomic_DNA"/>
</dbReference>